<dbReference type="Gene3D" id="3.40.50.1100">
    <property type="match status" value="2"/>
</dbReference>
<dbReference type="InterPro" id="IPR001926">
    <property type="entry name" value="TrpB-like_PALP"/>
</dbReference>
<comment type="cofactor">
    <cofactor evidence="1">
        <name>pyridoxal 5'-phosphate</name>
        <dbReference type="ChEBI" id="CHEBI:597326"/>
    </cofactor>
</comment>
<evidence type="ECO:0000256" key="2">
    <source>
        <dbReference type="PROSITE-ProRule" id="PRU00703"/>
    </source>
</evidence>
<dbReference type="InterPro" id="IPR000644">
    <property type="entry name" value="CBS_dom"/>
</dbReference>
<name>A0A9W8HHT6_9FUNG</name>
<dbReference type="PANTHER" id="PTHR10314">
    <property type="entry name" value="CYSTATHIONINE BETA-SYNTHASE"/>
    <property type="match status" value="1"/>
</dbReference>
<dbReference type="PROSITE" id="PS51371">
    <property type="entry name" value="CBS"/>
    <property type="match status" value="1"/>
</dbReference>
<comment type="caution">
    <text evidence="4">The sequence shown here is derived from an EMBL/GenBank/DDBJ whole genome shotgun (WGS) entry which is preliminary data.</text>
</comment>
<dbReference type="SUPFAM" id="SSF53686">
    <property type="entry name" value="Tryptophan synthase beta subunit-like PLP-dependent enzymes"/>
    <property type="match status" value="1"/>
</dbReference>
<dbReference type="InterPro" id="IPR046342">
    <property type="entry name" value="CBS_dom_sf"/>
</dbReference>
<gene>
    <name evidence="4" type="ORF">H4R18_002064</name>
</gene>
<dbReference type="Gene3D" id="3.10.580.10">
    <property type="entry name" value="CBS-domain"/>
    <property type="match status" value="1"/>
</dbReference>
<dbReference type="InterPro" id="IPR001216">
    <property type="entry name" value="P-phosphate_BS"/>
</dbReference>
<keyword evidence="5" id="KW-1185">Reference proteome</keyword>
<dbReference type="PROSITE" id="PS00901">
    <property type="entry name" value="CYS_SYNTHASE"/>
    <property type="match status" value="1"/>
</dbReference>
<dbReference type="Proteomes" id="UP001140217">
    <property type="component" value="Unassembled WGS sequence"/>
</dbReference>
<dbReference type="SUPFAM" id="SSF54631">
    <property type="entry name" value="CBS-domain pair"/>
    <property type="match status" value="1"/>
</dbReference>
<dbReference type="AlphaFoldDB" id="A0A9W8HHT6"/>
<feature type="domain" description="CBS" evidence="3">
    <location>
        <begin position="344"/>
        <end position="400"/>
    </location>
</feature>
<keyword evidence="2" id="KW-0129">CBS domain</keyword>
<accession>A0A9W8HHT6</accession>
<protein>
    <recommendedName>
        <fullName evidence="3">CBS domain-containing protein</fullName>
    </recommendedName>
</protein>
<proteinExistence type="predicted"/>
<organism evidence="4 5">
    <name type="scientific">Coemansia javaensis</name>
    <dbReference type="NCBI Taxonomy" id="2761396"/>
    <lineage>
        <taxon>Eukaryota</taxon>
        <taxon>Fungi</taxon>
        <taxon>Fungi incertae sedis</taxon>
        <taxon>Zoopagomycota</taxon>
        <taxon>Kickxellomycotina</taxon>
        <taxon>Kickxellomycetes</taxon>
        <taxon>Kickxellales</taxon>
        <taxon>Kickxellaceae</taxon>
        <taxon>Coemansia</taxon>
    </lineage>
</organism>
<evidence type="ECO:0000313" key="4">
    <source>
        <dbReference type="EMBL" id="KAJ2782792.1"/>
    </source>
</evidence>
<dbReference type="Pfam" id="PF00291">
    <property type="entry name" value="PALP"/>
    <property type="match status" value="1"/>
</dbReference>
<dbReference type="Pfam" id="PF00571">
    <property type="entry name" value="CBS"/>
    <property type="match status" value="1"/>
</dbReference>
<evidence type="ECO:0000313" key="5">
    <source>
        <dbReference type="Proteomes" id="UP001140217"/>
    </source>
</evidence>
<dbReference type="OrthoDB" id="2536440at2759"/>
<sequence length="487" mass="51312">MALRITTIADSIGRTPMVSLAGVGGRLAPEICGKLEYMNPGGSIKDRVAKHIVAQLAARGVGADALLVVAGPGNLAISLAMLGRRLVCLVPERTSADRVRLLKAAGVADIVRTLDGALPGSPEHPAEIGRRIASHRPGAVYVDEESGDWDLAACYAELAAELVEQCAGRLDALVLGVDTGNAATHLSRALRAALPAVQIVGVEPSNSAIGEQAVANPLARRWLCEDIGRAYAPRALAPGAVDMWIQVSDPVAYSMARRLVQGGVFAGPAAGASVAAARMYAISAALQPAQRVAVILGDTARNYGDTLLSDDWMLAHDLLDARMLADLRLKQQDQYRGASIEDLQLPASVAVSEDDPMGAAIAVMAENDFSQVPVTGPARRLVGYLTLAAAQALVDSGAATPDQPVRRFMLRFSGHVSSPGAATGSSSSTTPRQYWLITPETPLSELSRFFETHSVAFVTDASRKFCLGIATKQDLIGFLARRSTHRF</sequence>
<dbReference type="GO" id="GO:0006535">
    <property type="term" value="P:cysteine biosynthetic process from serine"/>
    <property type="evidence" value="ECO:0007669"/>
    <property type="project" value="InterPro"/>
</dbReference>
<evidence type="ECO:0000256" key="1">
    <source>
        <dbReference type="ARBA" id="ARBA00001933"/>
    </source>
</evidence>
<dbReference type="InterPro" id="IPR050214">
    <property type="entry name" value="Cys_Synth/Cystath_Beta-Synth"/>
</dbReference>
<reference evidence="4" key="1">
    <citation type="submission" date="2022-07" db="EMBL/GenBank/DDBJ databases">
        <title>Phylogenomic reconstructions and comparative analyses of Kickxellomycotina fungi.</title>
        <authorList>
            <person name="Reynolds N.K."/>
            <person name="Stajich J.E."/>
            <person name="Barry K."/>
            <person name="Grigoriev I.V."/>
            <person name="Crous P."/>
            <person name="Smith M.E."/>
        </authorList>
    </citation>
    <scope>NUCLEOTIDE SEQUENCE</scope>
    <source>
        <strain evidence="4">NBRC 105414</strain>
    </source>
</reference>
<dbReference type="SMART" id="SM00116">
    <property type="entry name" value="CBS"/>
    <property type="match status" value="2"/>
</dbReference>
<dbReference type="InterPro" id="IPR036052">
    <property type="entry name" value="TrpB-like_PALP_sf"/>
</dbReference>
<dbReference type="EMBL" id="JANBUL010000062">
    <property type="protein sequence ID" value="KAJ2782792.1"/>
    <property type="molecule type" value="Genomic_DNA"/>
</dbReference>
<evidence type="ECO:0000259" key="3">
    <source>
        <dbReference type="PROSITE" id="PS51371"/>
    </source>
</evidence>